<evidence type="ECO:0008006" key="4">
    <source>
        <dbReference type="Google" id="ProtNLM"/>
    </source>
</evidence>
<feature type="region of interest" description="Disordered" evidence="1">
    <location>
        <begin position="10"/>
        <end position="34"/>
    </location>
</feature>
<sequence>MVASEILILRHAEKPDKDKQETGLSPQGMPDDRALSARGWQRAGALAVLLGQDGRVRSDLPSPRKIYASACREGGGRSNRPEQTVSPLAARLSLGVRLDWSLNTERPLAEELLRHEGAQLVCWQHEGLPTLVRAIVAPRVLSEIPEGWTWPKARFDVIWRLRRQTATGEWRFAQYCQGLLPGDGESPLDLRL</sequence>
<dbReference type="Gene3D" id="3.40.50.1240">
    <property type="entry name" value="Phosphoglycerate mutase-like"/>
    <property type="match status" value="1"/>
</dbReference>
<name>A0A7W4J5V1_9PROT</name>
<dbReference type="SUPFAM" id="SSF53254">
    <property type="entry name" value="Phosphoglycerate mutase-like"/>
    <property type="match status" value="1"/>
</dbReference>
<dbReference type="RefSeq" id="WP_182941868.1">
    <property type="nucleotide sequence ID" value="NZ_JABEQH010000005.1"/>
</dbReference>
<dbReference type="Proteomes" id="UP000561066">
    <property type="component" value="Unassembled WGS sequence"/>
</dbReference>
<accession>A0A7W4J5V1</accession>
<evidence type="ECO:0000256" key="1">
    <source>
        <dbReference type="SAM" id="MobiDB-lite"/>
    </source>
</evidence>
<gene>
    <name evidence="2" type="ORF">HLH21_04835</name>
</gene>
<dbReference type="EMBL" id="JABEQH010000005">
    <property type="protein sequence ID" value="MBB2175252.1"/>
    <property type="molecule type" value="Genomic_DNA"/>
</dbReference>
<keyword evidence="3" id="KW-1185">Reference proteome</keyword>
<feature type="compositionally biased region" description="Basic and acidic residues" evidence="1">
    <location>
        <begin position="10"/>
        <end position="21"/>
    </location>
</feature>
<dbReference type="InterPro" id="IPR029033">
    <property type="entry name" value="His_PPase_superfam"/>
</dbReference>
<comment type="caution">
    <text evidence="2">The sequence shown here is derived from an EMBL/GenBank/DDBJ whole genome shotgun (WGS) entry which is preliminary data.</text>
</comment>
<evidence type="ECO:0000313" key="3">
    <source>
        <dbReference type="Proteomes" id="UP000561066"/>
    </source>
</evidence>
<organism evidence="2 3">
    <name type="scientific">Gluconacetobacter johannae</name>
    <dbReference type="NCBI Taxonomy" id="112140"/>
    <lineage>
        <taxon>Bacteria</taxon>
        <taxon>Pseudomonadati</taxon>
        <taxon>Pseudomonadota</taxon>
        <taxon>Alphaproteobacteria</taxon>
        <taxon>Acetobacterales</taxon>
        <taxon>Acetobacteraceae</taxon>
        <taxon>Gluconacetobacter</taxon>
    </lineage>
</organism>
<dbReference type="AlphaFoldDB" id="A0A7W4J5V1"/>
<evidence type="ECO:0000313" key="2">
    <source>
        <dbReference type="EMBL" id="MBB2175252.1"/>
    </source>
</evidence>
<proteinExistence type="predicted"/>
<protein>
    <recommendedName>
        <fullName evidence="4">Histidine phosphatase family protein</fullName>
    </recommendedName>
</protein>
<reference evidence="2 3" key="1">
    <citation type="submission" date="2020-04" db="EMBL/GenBank/DDBJ databases">
        <title>Description of novel Gluconacetobacter.</title>
        <authorList>
            <person name="Sombolestani A."/>
        </authorList>
    </citation>
    <scope>NUCLEOTIDE SEQUENCE [LARGE SCALE GENOMIC DNA]</scope>
    <source>
        <strain evidence="2 3">LMG 21312</strain>
    </source>
</reference>